<dbReference type="EMBL" id="JAAHFQ010000345">
    <property type="protein sequence ID" value="NER29306.1"/>
    <property type="molecule type" value="Genomic_DNA"/>
</dbReference>
<dbReference type="GO" id="GO:0071949">
    <property type="term" value="F:FAD binding"/>
    <property type="evidence" value="ECO:0007669"/>
    <property type="project" value="InterPro"/>
</dbReference>
<evidence type="ECO:0000256" key="2">
    <source>
        <dbReference type="ARBA" id="ARBA00023033"/>
    </source>
</evidence>
<dbReference type="PANTHER" id="PTHR13789:SF309">
    <property type="entry name" value="PUTATIVE (AFU_ORTHOLOGUE AFUA_6G14510)-RELATED"/>
    <property type="match status" value="1"/>
</dbReference>
<feature type="region of interest" description="Disordered" evidence="3">
    <location>
        <begin position="76"/>
        <end position="99"/>
    </location>
</feature>
<keyword evidence="2 5" id="KW-0503">Monooxygenase</keyword>
<dbReference type="PRINTS" id="PR00420">
    <property type="entry name" value="RNGMNOXGNASE"/>
</dbReference>
<evidence type="ECO:0000256" key="3">
    <source>
        <dbReference type="SAM" id="MobiDB-lite"/>
    </source>
</evidence>
<dbReference type="InterPro" id="IPR050493">
    <property type="entry name" value="FAD-dep_Monooxygenase_BioMet"/>
</dbReference>
<evidence type="ECO:0000259" key="4">
    <source>
        <dbReference type="Pfam" id="PF01494"/>
    </source>
</evidence>
<dbReference type="Pfam" id="PF01494">
    <property type="entry name" value="FAD_binding_3"/>
    <property type="match status" value="2"/>
</dbReference>
<dbReference type="PANTHER" id="PTHR13789">
    <property type="entry name" value="MONOOXYGENASE"/>
    <property type="match status" value="1"/>
</dbReference>
<organism evidence="5">
    <name type="scientific">Symploca sp. SIO1C4</name>
    <dbReference type="NCBI Taxonomy" id="2607765"/>
    <lineage>
        <taxon>Bacteria</taxon>
        <taxon>Bacillati</taxon>
        <taxon>Cyanobacteriota</taxon>
        <taxon>Cyanophyceae</taxon>
        <taxon>Coleofasciculales</taxon>
        <taxon>Coleofasciculaceae</taxon>
        <taxon>Symploca</taxon>
    </lineage>
</organism>
<dbReference type="InterPro" id="IPR002938">
    <property type="entry name" value="FAD-bd"/>
</dbReference>
<evidence type="ECO:0000256" key="1">
    <source>
        <dbReference type="ARBA" id="ARBA00023002"/>
    </source>
</evidence>
<keyword evidence="1" id="KW-0560">Oxidoreductase</keyword>
<dbReference type="GO" id="GO:0004497">
    <property type="term" value="F:monooxygenase activity"/>
    <property type="evidence" value="ECO:0007669"/>
    <property type="project" value="UniProtKB-KW"/>
</dbReference>
<feature type="domain" description="FAD-binding" evidence="4">
    <location>
        <begin position="394"/>
        <end position="438"/>
    </location>
</feature>
<evidence type="ECO:0000313" key="5">
    <source>
        <dbReference type="EMBL" id="NER29306.1"/>
    </source>
</evidence>
<dbReference type="SUPFAM" id="SSF51905">
    <property type="entry name" value="FAD/NAD(P)-binding domain"/>
    <property type="match status" value="1"/>
</dbReference>
<dbReference type="AlphaFoldDB" id="A0A6B3N6G6"/>
<protein>
    <submittedName>
        <fullName evidence="5">FAD-dependent monooxygenase</fullName>
    </submittedName>
</protein>
<dbReference type="Gene3D" id="3.50.50.60">
    <property type="entry name" value="FAD/NAD(P)-binding domain"/>
    <property type="match status" value="2"/>
</dbReference>
<feature type="domain" description="FAD-binding" evidence="4">
    <location>
        <begin position="4"/>
        <end position="41"/>
    </location>
</feature>
<accession>A0A6B3N6G6</accession>
<proteinExistence type="predicted"/>
<gene>
    <name evidence="5" type="ORF">F6J89_17190</name>
</gene>
<comment type="caution">
    <text evidence="5">The sequence shown here is derived from an EMBL/GenBank/DDBJ whole genome shotgun (WGS) entry which is preliminary data.</text>
</comment>
<sequence>MGIYDVVVVGAGPVGLATAIGLYRRGIDNLLVIDQTRSFRKVGQGLSLLPNGLKAIKYLDFQAYEQVKKTGNILFNPNSLNQQKTSDRTTQRPKNTNPSFEWVQKNCQGQRLDSTPLDYNYWLQKCGEGRLSISWYDLQTTLRHILPQDLVKPNHRCINVINEPESGCVRIDCVSNKAAEANPYAHWTEVASDNNQQTANVESFPQQLQTKSLRAKLVIAADGINSTVRKILYANSPYHAFAQPEYSGFAAIGCREISEVPNALSTELEAKFFEGSPILTVFDDQVLADSKSVGNPSMILFRRSSGQMGYVLHTPLPLENLNDKSGGLLVELALQELEKANFPNSIRELVRISPSVNMLQRPYYIHRAIISDSIPFPSTANLNSGDYTGKIEPAWGNNRVVLIGDAAHGMPPFMGQGANQGLEDAGVLTTLVTNLAQENNWDNMPVIAEAFEKYERLRRPIMESIQEATLRQSDWYQKEWQEYQQKVYCRNFEQEMEALL</sequence>
<reference evidence="5" key="1">
    <citation type="submission" date="2019-11" db="EMBL/GenBank/DDBJ databases">
        <title>Genomic insights into an expanded diversity of filamentous marine cyanobacteria reveals the extraordinary biosynthetic potential of Moorea and Okeania.</title>
        <authorList>
            <person name="Ferreira Leao T."/>
            <person name="Wang M."/>
            <person name="Moss N."/>
            <person name="Da Silva R."/>
            <person name="Sanders J."/>
            <person name="Nurk S."/>
            <person name="Gurevich A."/>
            <person name="Humphrey G."/>
            <person name="Reher R."/>
            <person name="Zhu Q."/>
            <person name="Belda-Ferre P."/>
            <person name="Glukhov E."/>
            <person name="Rex R."/>
            <person name="Dorrestein P.C."/>
            <person name="Knight R."/>
            <person name="Pevzner P."/>
            <person name="Gerwick W.H."/>
            <person name="Gerwick L."/>
        </authorList>
    </citation>
    <scope>NUCLEOTIDE SEQUENCE</scope>
    <source>
        <strain evidence="5">SIO1C4</strain>
    </source>
</reference>
<dbReference type="InterPro" id="IPR036188">
    <property type="entry name" value="FAD/NAD-bd_sf"/>
</dbReference>
<name>A0A6B3N6G6_9CYAN</name>